<keyword evidence="2" id="KW-1185">Reference proteome</keyword>
<proteinExistence type="predicted"/>
<gene>
    <name evidence="1" type="ORF">GCM10011512_16630</name>
</gene>
<comment type="caution">
    <text evidence="1">The sequence shown here is derived from an EMBL/GenBank/DDBJ whole genome shotgun (WGS) entry which is preliminary data.</text>
</comment>
<evidence type="ECO:0000313" key="2">
    <source>
        <dbReference type="Proteomes" id="UP000597761"/>
    </source>
</evidence>
<dbReference type="EMBL" id="BMJI01000008">
    <property type="protein sequence ID" value="GGC90373.1"/>
    <property type="molecule type" value="Genomic_DNA"/>
</dbReference>
<evidence type="ECO:0008006" key="3">
    <source>
        <dbReference type="Google" id="ProtNLM"/>
    </source>
</evidence>
<evidence type="ECO:0000313" key="1">
    <source>
        <dbReference type="EMBL" id="GGC90373.1"/>
    </source>
</evidence>
<accession>A0ABQ1P3G0</accession>
<dbReference type="Proteomes" id="UP000597761">
    <property type="component" value="Unassembled WGS sequence"/>
</dbReference>
<name>A0ABQ1P3G0_9MICC</name>
<organism evidence="1 2">
    <name type="scientific">Tersicoccus solisilvae</name>
    <dbReference type="NCBI Taxonomy" id="1882339"/>
    <lineage>
        <taxon>Bacteria</taxon>
        <taxon>Bacillati</taxon>
        <taxon>Actinomycetota</taxon>
        <taxon>Actinomycetes</taxon>
        <taxon>Micrococcales</taxon>
        <taxon>Micrococcaceae</taxon>
        <taxon>Tersicoccus</taxon>
    </lineage>
</organism>
<protein>
    <recommendedName>
        <fullName evidence="3">Beta-ketoacyl synthase N-terminal domain-containing protein</fullName>
    </recommendedName>
</protein>
<reference evidence="2" key="1">
    <citation type="journal article" date="2019" name="Int. J. Syst. Evol. Microbiol.">
        <title>The Global Catalogue of Microorganisms (GCM) 10K type strain sequencing project: providing services to taxonomists for standard genome sequencing and annotation.</title>
        <authorList>
            <consortium name="The Broad Institute Genomics Platform"/>
            <consortium name="The Broad Institute Genome Sequencing Center for Infectious Disease"/>
            <person name="Wu L."/>
            <person name="Ma J."/>
        </authorList>
    </citation>
    <scope>NUCLEOTIDE SEQUENCE [LARGE SCALE GENOMIC DNA]</scope>
    <source>
        <strain evidence="2">CGMCC 1.15480</strain>
    </source>
</reference>
<sequence>MAFTGWDFSPGAGVVGSDFWSAMAGVAKLETSAAPVKVANRARPRPRLRALFMVLLDKGGQNIAPCVRSGRSGATGKLLLACGDDPEMIR</sequence>